<gene>
    <name evidence="1" type="ORF">HPLM_LOCUS17894</name>
</gene>
<dbReference type="AlphaFoldDB" id="A0A0N4X0U3"/>
<reference evidence="3" key="1">
    <citation type="submission" date="2017-02" db="UniProtKB">
        <authorList>
            <consortium name="WormBaseParasite"/>
        </authorList>
    </citation>
    <scope>IDENTIFICATION</scope>
</reference>
<sequence length="62" mass="6472">MIGLMMIGVSGSDSSVKVSSGRARVTVVGSRTNGGAYIIAFGDNHEIDIPQALKEKNVLPIN</sequence>
<keyword evidence="2" id="KW-1185">Reference proteome</keyword>
<evidence type="ECO:0000313" key="2">
    <source>
        <dbReference type="Proteomes" id="UP000268014"/>
    </source>
</evidence>
<accession>A0A0N4X0U3</accession>
<name>A0A0N4X0U3_HAEPC</name>
<organism evidence="3">
    <name type="scientific">Haemonchus placei</name>
    <name type="common">Barber's pole worm</name>
    <dbReference type="NCBI Taxonomy" id="6290"/>
    <lineage>
        <taxon>Eukaryota</taxon>
        <taxon>Metazoa</taxon>
        <taxon>Ecdysozoa</taxon>
        <taxon>Nematoda</taxon>
        <taxon>Chromadorea</taxon>
        <taxon>Rhabditida</taxon>
        <taxon>Rhabditina</taxon>
        <taxon>Rhabditomorpha</taxon>
        <taxon>Strongyloidea</taxon>
        <taxon>Trichostrongylidae</taxon>
        <taxon>Haemonchus</taxon>
    </lineage>
</organism>
<dbReference type="WBParaSite" id="HPLM_0001790201-mRNA-1">
    <property type="protein sequence ID" value="HPLM_0001790201-mRNA-1"/>
    <property type="gene ID" value="HPLM_0001790201"/>
</dbReference>
<dbReference type="Proteomes" id="UP000268014">
    <property type="component" value="Unassembled WGS sequence"/>
</dbReference>
<dbReference type="EMBL" id="UZAF01020214">
    <property type="protein sequence ID" value="VDO67584.1"/>
    <property type="molecule type" value="Genomic_DNA"/>
</dbReference>
<proteinExistence type="predicted"/>
<protein>
    <submittedName>
        <fullName evidence="3">Cyanophycinase</fullName>
    </submittedName>
</protein>
<evidence type="ECO:0000313" key="3">
    <source>
        <dbReference type="WBParaSite" id="HPLM_0001790201-mRNA-1"/>
    </source>
</evidence>
<reference evidence="1 2" key="2">
    <citation type="submission" date="2018-11" db="EMBL/GenBank/DDBJ databases">
        <authorList>
            <consortium name="Pathogen Informatics"/>
        </authorList>
    </citation>
    <scope>NUCLEOTIDE SEQUENCE [LARGE SCALE GENOMIC DNA]</scope>
    <source>
        <strain evidence="1 2">MHpl1</strain>
    </source>
</reference>
<evidence type="ECO:0000313" key="1">
    <source>
        <dbReference type="EMBL" id="VDO67584.1"/>
    </source>
</evidence>